<dbReference type="EMBL" id="NBYY01000039">
    <property type="protein sequence ID" value="PCS21160.1"/>
    <property type="molecule type" value="Genomic_DNA"/>
</dbReference>
<dbReference type="AlphaFoldDB" id="A0A2A5SZ49"/>
<name>A0A2A5SZ49_9GAMM</name>
<keyword evidence="2" id="KW-1185">Reference proteome</keyword>
<comment type="caution">
    <text evidence="1">The sequence shown here is derived from an EMBL/GenBank/DDBJ whole genome shotgun (WGS) entry which is preliminary data.</text>
</comment>
<protein>
    <submittedName>
        <fullName evidence="1">Uncharacterized protein</fullName>
    </submittedName>
</protein>
<organism evidence="1 2">
    <name type="scientific">Candidatus Enterovibrio escicola</name>
    <dbReference type="NCBI Taxonomy" id="1927127"/>
    <lineage>
        <taxon>Bacteria</taxon>
        <taxon>Pseudomonadati</taxon>
        <taxon>Pseudomonadota</taxon>
        <taxon>Gammaproteobacteria</taxon>
        <taxon>Vibrionales</taxon>
        <taxon>Vibrionaceae</taxon>
        <taxon>Enterovibrio</taxon>
    </lineage>
</organism>
<evidence type="ECO:0000313" key="1">
    <source>
        <dbReference type="EMBL" id="PCS21160.1"/>
    </source>
</evidence>
<evidence type="ECO:0000313" key="2">
    <source>
        <dbReference type="Proteomes" id="UP000219020"/>
    </source>
</evidence>
<sequence length="51" mass="6102">MILAVLDRRLLFADKHYILHIKKECDWALKYEFIKTLKTALMQTCSTRKGF</sequence>
<gene>
    <name evidence="1" type="ORF">BTN49_3307</name>
</gene>
<proteinExistence type="predicted"/>
<accession>A0A2A5SZ49</accession>
<reference evidence="2" key="1">
    <citation type="submission" date="2017-04" db="EMBL/GenBank/DDBJ databases">
        <title>Genome evolution of the luminous symbionts of deep sea anglerfish.</title>
        <authorList>
            <person name="Hendry T.A."/>
        </authorList>
    </citation>
    <scope>NUCLEOTIDE SEQUENCE [LARGE SCALE GENOMIC DNA]</scope>
</reference>
<dbReference type="Proteomes" id="UP000219020">
    <property type="component" value="Unassembled WGS sequence"/>
</dbReference>